<dbReference type="InterPro" id="IPR003356">
    <property type="entry name" value="DNA_methylase_A-5"/>
</dbReference>
<dbReference type="Gene3D" id="3.40.50.150">
    <property type="entry name" value="Vaccinia Virus protein VP39"/>
    <property type="match status" value="1"/>
</dbReference>
<evidence type="ECO:0000256" key="3">
    <source>
        <dbReference type="ARBA" id="ARBA00023125"/>
    </source>
</evidence>
<dbReference type="CDD" id="cd02440">
    <property type="entry name" value="AdoMet_MTases"/>
    <property type="match status" value="1"/>
</dbReference>
<evidence type="ECO:0000256" key="1">
    <source>
        <dbReference type="ARBA" id="ARBA00006594"/>
    </source>
</evidence>
<dbReference type="OrthoDB" id="9784823at2"/>
<evidence type="ECO:0000313" key="5">
    <source>
        <dbReference type="EMBL" id="SEL08333.1"/>
    </source>
</evidence>
<dbReference type="InterPro" id="IPR052916">
    <property type="entry name" value="Type-I_RE_MTase_Subunit"/>
</dbReference>
<dbReference type="RefSeq" id="WP_090828478.1">
    <property type="nucleotide sequence ID" value="NZ_FOBH01000005.1"/>
</dbReference>
<dbReference type="SUPFAM" id="SSF53335">
    <property type="entry name" value="S-adenosyl-L-methionine-dependent methyltransferases"/>
    <property type="match status" value="1"/>
</dbReference>
<dbReference type="PANTHER" id="PTHR42998">
    <property type="entry name" value="TYPE I RESTRICTION ENZYME HINDVIIP M PROTEIN-RELATED"/>
    <property type="match status" value="1"/>
</dbReference>
<comment type="similarity">
    <text evidence="1">Belongs to the N(4)/N(6)-methyltransferase family.</text>
</comment>
<evidence type="ECO:0000256" key="2">
    <source>
        <dbReference type="ARBA" id="ARBA00022747"/>
    </source>
</evidence>
<evidence type="ECO:0000259" key="4">
    <source>
        <dbReference type="Pfam" id="PF02384"/>
    </source>
</evidence>
<keyword evidence="6" id="KW-1185">Reference proteome</keyword>
<accession>A0A1H7MAW7</accession>
<dbReference type="PROSITE" id="PS00092">
    <property type="entry name" value="N6_MTASE"/>
    <property type="match status" value="1"/>
</dbReference>
<dbReference type="PRINTS" id="PR00507">
    <property type="entry name" value="N12N6MTFRASE"/>
</dbReference>
<dbReference type="InterPro" id="IPR044946">
    <property type="entry name" value="Restrct_endonuc_typeI_TRD_sf"/>
</dbReference>
<reference evidence="5 6" key="1">
    <citation type="submission" date="2016-10" db="EMBL/GenBank/DDBJ databases">
        <authorList>
            <person name="de Groot N.N."/>
        </authorList>
    </citation>
    <scope>NUCLEOTIDE SEQUENCE [LARGE SCALE GENOMIC DNA]</scope>
    <source>
        <strain evidence="5 6">Nv1</strain>
    </source>
</reference>
<feature type="domain" description="DNA methylase adenine-specific" evidence="4">
    <location>
        <begin position="284"/>
        <end position="507"/>
    </location>
</feature>
<dbReference type="EMBL" id="FOBH01000005">
    <property type="protein sequence ID" value="SEL08333.1"/>
    <property type="molecule type" value="Genomic_DNA"/>
</dbReference>
<name>A0A1H7MAW7_9PROT</name>
<dbReference type="GO" id="GO:0008170">
    <property type="term" value="F:N-methyltransferase activity"/>
    <property type="evidence" value="ECO:0007669"/>
    <property type="project" value="InterPro"/>
</dbReference>
<dbReference type="PANTHER" id="PTHR42998:SF1">
    <property type="entry name" value="TYPE I RESTRICTION ENZYME HINDI METHYLASE SUBUNIT"/>
    <property type="match status" value="1"/>
</dbReference>
<sequence length="831" mass="95407">MTVSEEARRIDCIKYLLGKNYPTTNFECETVVIKWVGNERRNSLRADIVIYDIPIADANDLPPSERNKHIILIAEIKRESKSKKSAVNFQLEPALRQIDRPSVFGVYWDDINRHLYVKKTVNNEVSITKDELGNIPDFGNQYQYKKLKYLDLIQPEDISATLMDIANTLRSNHINDDSVRYRETVKLLLAKYIDEREAKETGNDLILQVVPGTDVTFASRIEALYKRTARIYSKAKSVFAKDTTGLDEKVLREIIEKVQGLNLLDSSSDSMQQVFMTFVPVVFKKDLDQYFTPLTLVNCMVEILRPGPNDKVVDPAMGTADFLTAALQYRLKRNDGQIVNRVYGADKDKQAYELAVINMILNKDGQTNLHNVDSIENFSLWEGQMDVALCNPPFGSRTIETRQAILKNYDLGHEWKRKEGRWQRTGTVLDSQQLGILFIERCFKLLAEGGRMGIILPEGYLCTASYGYVRQWVIDNFKIIGLVELPRRIFLKSEADLRSNILFAEKLVPENNDYAVHSELVRKVGYKLGKGFFSIPLRDGETGLEMRDEMNRVMIDTDFRRVKNNFLMFLSQRDSSAASSWTGARLRDISTHPLLDMKPRRINFKALSNIRTIKNGSYVRLEDAAEVVEETVEFKSVHKENELLHLIEGQDIRAVEGVVILKDREKRWQIEVRKTSKGYLVMQRDIVIGLVRPERRNIGFYIHADKHVYASTDGVAIVRERPENKNRFPIEWVFHALRTEMCRIQFWTESGGTSYGKLTLDQIKNVLIPVPARAEIQTIKSAVVEWSRSISDSSIKFHHLWSPHDKVAILNSPLIGLESDQICLNSEADED</sequence>
<protein>
    <submittedName>
        <fullName evidence="5">Type I restriction enzyme M protein</fullName>
    </submittedName>
</protein>
<evidence type="ECO:0000313" key="6">
    <source>
        <dbReference type="Proteomes" id="UP000198620"/>
    </source>
</evidence>
<dbReference type="InterPro" id="IPR002052">
    <property type="entry name" value="DNA_methylase_N6_adenine_CS"/>
</dbReference>
<keyword evidence="3" id="KW-0238">DNA-binding</keyword>
<dbReference type="STRING" id="1233.SAMN05216387_1052"/>
<gene>
    <name evidence="5" type="ORF">SAMN05216387_1052</name>
</gene>
<dbReference type="Gene3D" id="3.90.220.20">
    <property type="entry name" value="DNA methylase specificity domains"/>
    <property type="match status" value="1"/>
</dbReference>
<dbReference type="GO" id="GO:0032259">
    <property type="term" value="P:methylation"/>
    <property type="evidence" value="ECO:0007669"/>
    <property type="project" value="InterPro"/>
</dbReference>
<dbReference type="InterPro" id="IPR029063">
    <property type="entry name" value="SAM-dependent_MTases_sf"/>
</dbReference>
<dbReference type="GO" id="GO:0003677">
    <property type="term" value="F:DNA binding"/>
    <property type="evidence" value="ECO:0007669"/>
    <property type="project" value="UniProtKB-KW"/>
</dbReference>
<proteinExistence type="inferred from homology"/>
<dbReference type="Pfam" id="PF02384">
    <property type="entry name" value="N6_Mtase"/>
    <property type="match status" value="1"/>
</dbReference>
<keyword evidence="2" id="KW-0680">Restriction system</keyword>
<dbReference type="SUPFAM" id="SSF116734">
    <property type="entry name" value="DNA methylase specificity domain"/>
    <property type="match status" value="1"/>
</dbReference>
<dbReference type="AlphaFoldDB" id="A0A1H7MAW7"/>
<dbReference type="Proteomes" id="UP000198620">
    <property type="component" value="Unassembled WGS sequence"/>
</dbReference>
<dbReference type="GO" id="GO:0009307">
    <property type="term" value="P:DNA restriction-modification system"/>
    <property type="evidence" value="ECO:0007669"/>
    <property type="project" value="UniProtKB-KW"/>
</dbReference>
<organism evidence="5 6">
    <name type="scientific">Nitrosovibrio tenuis</name>
    <dbReference type="NCBI Taxonomy" id="1233"/>
    <lineage>
        <taxon>Bacteria</taxon>
        <taxon>Pseudomonadati</taxon>
        <taxon>Pseudomonadota</taxon>
        <taxon>Betaproteobacteria</taxon>
        <taxon>Nitrosomonadales</taxon>
        <taxon>Nitrosomonadaceae</taxon>
        <taxon>Nitrosovibrio</taxon>
    </lineage>
</organism>